<evidence type="ECO:0000256" key="3">
    <source>
        <dbReference type="ARBA" id="ARBA00022989"/>
    </source>
</evidence>
<feature type="compositionally biased region" description="Polar residues" evidence="6">
    <location>
        <begin position="638"/>
        <end position="681"/>
    </location>
</feature>
<evidence type="ECO:0000256" key="1">
    <source>
        <dbReference type="ARBA" id="ARBA00004308"/>
    </source>
</evidence>
<dbReference type="RefSeq" id="XP_020077613.1">
    <property type="nucleotide sequence ID" value="XM_020218058.1"/>
</dbReference>
<keyword evidence="2" id="KW-0812">Transmembrane</keyword>
<feature type="region of interest" description="Disordered" evidence="6">
    <location>
        <begin position="29"/>
        <end position="50"/>
    </location>
</feature>
<proteinExistence type="predicted"/>
<feature type="domain" description="Myosin-binding" evidence="7">
    <location>
        <begin position="211"/>
        <end position="462"/>
    </location>
</feature>
<dbReference type="GO" id="GO:0017022">
    <property type="term" value="F:myosin binding"/>
    <property type="evidence" value="ECO:0007669"/>
    <property type="project" value="InterPro"/>
</dbReference>
<dbReference type="InterPro" id="IPR026859">
    <property type="entry name" value="Myosin-bd"/>
</dbReference>
<keyword evidence="5" id="KW-0175">Coiled coil</keyword>
<protein>
    <recommendedName>
        <fullName evidence="7">Myosin-binding domain-containing protein</fullName>
    </recommendedName>
</protein>
<feature type="compositionally biased region" description="Low complexity" evidence="6">
    <location>
        <begin position="582"/>
        <end position="609"/>
    </location>
</feature>
<feature type="region of interest" description="Disordered" evidence="6">
    <location>
        <begin position="582"/>
        <end position="686"/>
    </location>
</feature>
<dbReference type="OrthoDB" id="4089780at2759"/>
<feature type="compositionally biased region" description="Low complexity" evidence="6">
    <location>
        <begin position="711"/>
        <end position="726"/>
    </location>
</feature>
<evidence type="ECO:0000256" key="5">
    <source>
        <dbReference type="SAM" id="Coils"/>
    </source>
</evidence>
<evidence type="ECO:0000259" key="7">
    <source>
        <dbReference type="Pfam" id="PF12632"/>
    </source>
</evidence>
<feature type="coiled-coil region" evidence="5">
    <location>
        <begin position="845"/>
        <end position="872"/>
    </location>
</feature>
<feature type="compositionally biased region" description="Low complexity" evidence="6">
    <location>
        <begin position="619"/>
        <end position="629"/>
    </location>
</feature>
<evidence type="ECO:0000313" key="8">
    <source>
        <dbReference type="EMBL" id="ODV68546.1"/>
    </source>
</evidence>
<name>A0A1E4RMS6_9ASCO</name>
<keyword evidence="4" id="KW-0472">Membrane</keyword>
<organism evidence="8 9">
    <name type="scientific">Hyphopichia burtonii NRRL Y-1933</name>
    <dbReference type="NCBI Taxonomy" id="984485"/>
    <lineage>
        <taxon>Eukaryota</taxon>
        <taxon>Fungi</taxon>
        <taxon>Dikarya</taxon>
        <taxon>Ascomycota</taxon>
        <taxon>Saccharomycotina</taxon>
        <taxon>Pichiomycetes</taxon>
        <taxon>Debaryomycetaceae</taxon>
        <taxon>Hyphopichia</taxon>
    </lineage>
</organism>
<comment type="subcellular location">
    <subcellularLocation>
        <location evidence="1">Endomembrane system</location>
    </subcellularLocation>
</comment>
<feature type="region of interest" description="Disordered" evidence="6">
    <location>
        <begin position="703"/>
        <end position="726"/>
    </location>
</feature>
<keyword evidence="3" id="KW-1133">Transmembrane helix</keyword>
<dbReference type="STRING" id="984485.A0A1E4RMS6"/>
<feature type="compositionally biased region" description="Low complexity" evidence="6">
    <location>
        <begin position="36"/>
        <end position="47"/>
    </location>
</feature>
<dbReference type="GeneID" id="30992608"/>
<dbReference type="GO" id="GO:0012505">
    <property type="term" value="C:endomembrane system"/>
    <property type="evidence" value="ECO:0007669"/>
    <property type="project" value="UniProtKB-SubCell"/>
</dbReference>
<dbReference type="Pfam" id="PF12632">
    <property type="entry name" value="Vezatin"/>
    <property type="match status" value="1"/>
</dbReference>
<sequence>MNFDRFNPLSSYLSNNGVEVSDWGIEESTTMSSPTLSNQNMNFNSNPNLPPPPSLNHLISNSKSQHPSAKHFHHYGLVSPSSIYPIDQDFDNRDFMYYYAKYNPQPLVSNTENIDKFIKKYLCLNNVNGEFVERFKYNLIISDLLDDSMILSKNEASLNTLMLNDVKNSNSSFPTLIRDLNHDGTELLIYQKNFRLKFPDNLSNPSLILTCISLIIFLLKQNLKNSQSKLSHASKLKMFKILLIAATKLINYKRINSVIQSKKILNLLNEFLISNYKINKKLIVNLINLKELDLFKFMNPKNLNSTILKHHIEELKHHLDYSLSFLIFNLKNSIIKILPFLNGEILEKYCHVNNIDINNLLLSDFDEEIIDDSLNDSQKTIYRLTIKMNKFNQLRKLLISQLLTFNEPFHKNFFLCKLWDHFNINETEIHEINKNIIFFEKLNVLENIFNDHNSTVNNFNMIFENFEKLAKMKLESFNYQNPKNEDLKNQNVLKINNDPSEIIQIDESNINNLISKLSNLTTNLKFFKKYSHSISNMDNIDEFNEKLMIFNQFNEEINLIKEIYQSNLNDLQNELYHKFDENSNLNSPSSSISQKHKSNSSINSNPDSNQPFNLKSFHTTTSNSNTSTSIKKRFSLPAHTNTNKNITPASSPIIPQTPDSSLPSKYPNSRVNDGTSPSLNSNDKKYKRLSTGLQLGLLTVFEEPDKNGDQTRLSTSSTHRRTTSNTSIMSASANKLDRPASIHPNNDKRTVSYDDNYINILPPNNYETYNQATFDSLTKRINLRNSGFNNSNHNSNRFSMNSLNSNISGLSDLLTSTQITSFDDDDGTVNGNGIQTVNNAGHLSKEELKSRLEESFNRIYNLEHENETLKSRNNTNDSNIISPDSTINKPSLANLNSDHIAESSSNDVENEFLTSHNDTNKNHTFLDQLEETLNNKVESGSALS</sequence>
<evidence type="ECO:0000256" key="6">
    <source>
        <dbReference type="SAM" id="MobiDB-lite"/>
    </source>
</evidence>
<accession>A0A1E4RMS6</accession>
<evidence type="ECO:0000256" key="4">
    <source>
        <dbReference type="ARBA" id="ARBA00023136"/>
    </source>
</evidence>
<reference evidence="9" key="1">
    <citation type="submission" date="2016-05" db="EMBL/GenBank/DDBJ databases">
        <title>Comparative genomics of biotechnologically important yeasts.</title>
        <authorList>
            <consortium name="DOE Joint Genome Institute"/>
            <person name="Riley R."/>
            <person name="Haridas S."/>
            <person name="Wolfe K.H."/>
            <person name="Lopes M.R."/>
            <person name="Hittinger C.T."/>
            <person name="Goker M."/>
            <person name="Salamov A."/>
            <person name="Wisecaver J."/>
            <person name="Long T.M."/>
            <person name="Aerts A.L."/>
            <person name="Barry K."/>
            <person name="Choi C."/>
            <person name="Clum A."/>
            <person name="Coughlan A.Y."/>
            <person name="Deshpande S."/>
            <person name="Douglass A.P."/>
            <person name="Hanson S.J."/>
            <person name="Klenk H.-P."/>
            <person name="Labutti K."/>
            <person name="Lapidus A."/>
            <person name="Lindquist E."/>
            <person name="Lipzen A."/>
            <person name="Meier-Kolthoff J.P."/>
            <person name="Ohm R.A."/>
            <person name="Otillar R.P."/>
            <person name="Pangilinan J."/>
            <person name="Peng Y."/>
            <person name="Rokas A."/>
            <person name="Rosa C.A."/>
            <person name="Scheuner C."/>
            <person name="Sibirny A.A."/>
            <person name="Slot J.C."/>
            <person name="Stielow J.B."/>
            <person name="Sun H."/>
            <person name="Kurtzman C.P."/>
            <person name="Blackwell M."/>
            <person name="Grigoriev I.V."/>
            <person name="Jeffries T.W."/>
        </authorList>
    </citation>
    <scope>NUCLEOTIDE SEQUENCE [LARGE SCALE GENOMIC DNA]</scope>
    <source>
        <strain evidence="9">NRRL Y-1933</strain>
    </source>
</reference>
<gene>
    <name evidence="8" type="ORF">HYPBUDRAFT_10014</name>
</gene>
<keyword evidence="9" id="KW-1185">Reference proteome</keyword>
<dbReference type="AlphaFoldDB" id="A0A1E4RMS6"/>
<evidence type="ECO:0000256" key="2">
    <source>
        <dbReference type="ARBA" id="ARBA00022692"/>
    </source>
</evidence>
<dbReference type="EMBL" id="KV454539">
    <property type="protein sequence ID" value="ODV68546.1"/>
    <property type="molecule type" value="Genomic_DNA"/>
</dbReference>
<dbReference type="Proteomes" id="UP000095085">
    <property type="component" value="Unassembled WGS sequence"/>
</dbReference>
<evidence type="ECO:0000313" key="9">
    <source>
        <dbReference type="Proteomes" id="UP000095085"/>
    </source>
</evidence>